<evidence type="ECO:0000256" key="2">
    <source>
        <dbReference type="ARBA" id="ARBA00012438"/>
    </source>
</evidence>
<evidence type="ECO:0000256" key="6">
    <source>
        <dbReference type="ARBA" id="ARBA00022777"/>
    </source>
</evidence>
<dbReference type="EMBL" id="CP031337">
    <property type="protein sequence ID" value="AXK40644.1"/>
    <property type="molecule type" value="Genomic_DNA"/>
</dbReference>
<keyword evidence="3" id="KW-0597">Phosphoprotein</keyword>
<evidence type="ECO:0000256" key="3">
    <source>
        <dbReference type="ARBA" id="ARBA00022553"/>
    </source>
</evidence>
<protein>
    <recommendedName>
        <fullName evidence="2">histidine kinase</fullName>
        <ecNumber evidence="2">2.7.13.3</ecNumber>
    </recommendedName>
</protein>
<dbReference type="Pfam" id="PF00512">
    <property type="entry name" value="HisKA"/>
    <property type="match status" value="1"/>
</dbReference>
<dbReference type="OrthoDB" id="224978at2"/>
<feature type="transmembrane region" description="Helical" evidence="9">
    <location>
        <begin position="219"/>
        <end position="242"/>
    </location>
</feature>
<keyword evidence="9" id="KW-0812">Transmembrane</keyword>
<evidence type="ECO:0000313" key="12">
    <source>
        <dbReference type="Proteomes" id="UP000254537"/>
    </source>
</evidence>
<proteinExistence type="predicted"/>
<evidence type="ECO:0000256" key="1">
    <source>
        <dbReference type="ARBA" id="ARBA00000085"/>
    </source>
</evidence>
<dbReference type="InterPro" id="IPR003661">
    <property type="entry name" value="HisK_dim/P_dom"/>
</dbReference>
<dbReference type="Gene3D" id="3.30.565.10">
    <property type="entry name" value="Histidine kinase-like ATPase, C-terminal domain"/>
    <property type="match status" value="1"/>
</dbReference>
<dbReference type="SMART" id="SM00387">
    <property type="entry name" value="HATPase_c"/>
    <property type="match status" value="1"/>
</dbReference>
<accession>A0A345Y9P2</accession>
<dbReference type="EC" id="2.7.13.3" evidence="2"/>
<dbReference type="InterPro" id="IPR036890">
    <property type="entry name" value="HATPase_C_sf"/>
</dbReference>
<evidence type="ECO:0000256" key="4">
    <source>
        <dbReference type="ARBA" id="ARBA00022679"/>
    </source>
</evidence>
<keyword evidence="5" id="KW-0547">Nucleotide-binding</keyword>
<dbReference type="InterPro" id="IPR005467">
    <property type="entry name" value="His_kinase_dom"/>
</dbReference>
<evidence type="ECO:0000259" key="10">
    <source>
        <dbReference type="PROSITE" id="PS50109"/>
    </source>
</evidence>
<comment type="catalytic activity">
    <reaction evidence="1">
        <text>ATP + protein L-histidine = ADP + protein N-phospho-L-histidine.</text>
        <dbReference type="EC" id="2.7.13.3"/>
    </reaction>
</comment>
<evidence type="ECO:0000313" key="11">
    <source>
        <dbReference type="EMBL" id="AXK40644.1"/>
    </source>
</evidence>
<keyword evidence="7" id="KW-0067">ATP-binding</keyword>
<dbReference type="Proteomes" id="UP000254537">
    <property type="component" value="Chromosome"/>
</dbReference>
<dbReference type="KEGG" id="ccah:DWG20_15120"/>
<dbReference type="GO" id="GO:0000155">
    <property type="term" value="F:phosphorelay sensor kinase activity"/>
    <property type="evidence" value="ECO:0007669"/>
    <property type="project" value="InterPro"/>
</dbReference>
<keyword evidence="4" id="KW-0808">Transferase</keyword>
<evidence type="ECO:0000256" key="5">
    <source>
        <dbReference type="ARBA" id="ARBA00022741"/>
    </source>
</evidence>
<dbReference type="SMART" id="SM00388">
    <property type="entry name" value="HisKA"/>
    <property type="match status" value="1"/>
</dbReference>
<dbReference type="SUPFAM" id="SSF47384">
    <property type="entry name" value="Homodimeric domain of signal transducing histidine kinase"/>
    <property type="match status" value="1"/>
</dbReference>
<dbReference type="SUPFAM" id="SSF55874">
    <property type="entry name" value="ATPase domain of HSP90 chaperone/DNA topoisomerase II/histidine kinase"/>
    <property type="match status" value="1"/>
</dbReference>
<dbReference type="PROSITE" id="PS50109">
    <property type="entry name" value="HIS_KIN"/>
    <property type="match status" value="1"/>
</dbReference>
<keyword evidence="8" id="KW-0902">Two-component regulatory system</keyword>
<reference evidence="11 12" key="1">
    <citation type="submission" date="2018-07" db="EMBL/GenBank/DDBJ databases">
        <title>Crenobacter cavernae sp. nov., isolated from a karst cave.</title>
        <authorList>
            <person name="Zhu H."/>
        </authorList>
    </citation>
    <scope>NUCLEOTIDE SEQUENCE [LARGE SCALE GENOMIC DNA]</scope>
    <source>
        <strain evidence="11 12">K1W11S-77</strain>
    </source>
</reference>
<keyword evidence="9" id="KW-1133">Transmembrane helix</keyword>
<evidence type="ECO:0000256" key="7">
    <source>
        <dbReference type="ARBA" id="ARBA00022840"/>
    </source>
</evidence>
<name>A0A345Y9P2_9NEIS</name>
<dbReference type="Gene3D" id="1.10.287.130">
    <property type="match status" value="1"/>
</dbReference>
<evidence type="ECO:0000256" key="9">
    <source>
        <dbReference type="SAM" id="Phobius"/>
    </source>
</evidence>
<evidence type="ECO:0000256" key="8">
    <source>
        <dbReference type="ARBA" id="ARBA00023012"/>
    </source>
</evidence>
<sequence length="505" mass="55914">MSRQLQLVLLWVFIQAVFAGLMMGNRLDALELQFEQDARIAHRLLSQEAVELDAVLNTLVAAHPRADTPEALERLDAQLAAIYPQIADIAFSLPGRGWRLSSGRAAPSELAEAYAKSATLSRSVMTRFSGRPARYWLVRTRDDGAAYALWLDPARFVAGNEWPNTLKPVLLRDGHGTIPLVQAGPDAPLAVRLVLTRNLASVSQPMLMQAETRILPKQLPWATVASLALATGFILWGLNAFLDQRQTVLRARRQARFVQVARLNTLGEMAAGMAHELNQPLTSILANCQASLRVLDDEEPDTALIREALSLSVTQAKRAGEIIARLREDVLRPREARRTQILALAQVVDETVFLVEPECRKREVRVKFNRRDDSLFVRADRVALEQVIHNLLSNALEAMRDTPPERRLIELAVVSRGKEVMLTVSDRGPGIPPEVLPRLFEPFFTTRQTGMGLGLSICETLIGEMGGVVAADNRAVGGARFVVTLPRVETKEDRYHGSLPDHLSG</sequence>
<organism evidence="11 12">
    <name type="scientific">Crenobacter cavernae</name>
    <dbReference type="NCBI Taxonomy" id="2290923"/>
    <lineage>
        <taxon>Bacteria</taxon>
        <taxon>Pseudomonadati</taxon>
        <taxon>Pseudomonadota</taxon>
        <taxon>Betaproteobacteria</taxon>
        <taxon>Neisseriales</taxon>
        <taxon>Neisseriaceae</taxon>
        <taxon>Crenobacter</taxon>
    </lineage>
</organism>
<dbReference type="RefSeq" id="WP_115434571.1">
    <property type="nucleotide sequence ID" value="NZ_CP031337.1"/>
</dbReference>
<dbReference type="AlphaFoldDB" id="A0A345Y9P2"/>
<dbReference type="PANTHER" id="PTHR43065:SF46">
    <property type="entry name" value="C4-DICARBOXYLATE TRANSPORT SENSOR PROTEIN DCTB"/>
    <property type="match status" value="1"/>
</dbReference>
<dbReference type="Pfam" id="PF02518">
    <property type="entry name" value="HATPase_c"/>
    <property type="match status" value="1"/>
</dbReference>
<feature type="domain" description="Histidine kinase" evidence="10">
    <location>
        <begin position="272"/>
        <end position="489"/>
    </location>
</feature>
<dbReference type="InterPro" id="IPR036097">
    <property type="entry name" value="HisK_dim/P_sf"/>
</dbReference>
<dbReference type="InterPro" id="IPR003594">
    <property type="entry name" value="HATPase_dom"/>
</dbReference>
<gene>
    <name evidence="11" type="ORF">DWG20_15120</name>
</gene>
<dbReference type="PANTHER" id="PTHR43065">
    <property type="entry name" value="SENSOR HISTIDINE KINASE"/>
    <property type="match status" value="1"/>
</dbReference>
<dbReference type="PRINTS" id="PR00344">
    <property type="entry name" value="BCTRLSENSOR"/>
</dbReference>
<keyword evidence="9" id="KW-0472">Membrane</keyword>
<dbReference type="GO" id="GO:0005524">
    <property type="term" value="F:ATP binding"/>
    <property type="evidence" value="ECO:0007669"/>
    <property type="project" value="UniProtKB-KW"/>
</dbReference>
<dbReference type="InterPro" id="IPR004358">
    <property type="entry name" value="Sig_transdc_His_kin-like_C"/>
</dbReference>
<keyword evidence="6" id="KW-0418">Kinase</keyword>
<dbReference type="CDD" id="cd00082">
    <property type="entry name" value="HisKA"/>
    <property type="match status" value="1"/>
</dbReference>